<proteinExistence type="predicted"/>
<keyword evidence="2" id="KW-1185">Reference proteome</keyword>
<reference evidence="2" key="1">
    <citation type="submission" date="2014-03" db="EMBL/GenBank/DDBJ databases">
        <title>The Genome Sequence of Puccinia striiformis f. sp. tritici PST-78.</title>
        <authorList>
            <consortium name="The Broad Institute Genome Sequencing Platform"/>
            <person name="Cuomo C."/>
            <person name="Hulbert S."/>
            <person name="Chen X."/>
            <person name="Walker B."/>
            <person name="Young S.K."/>
            <person name="Zeng Q."/>
            <person name="Gargeya S."/>
            <person name="Fitzgerald M."/>
            <person name="Haas B."/>
            <person name="Abouelleil A."/>
            <person name="Alvarado L."/>
            <person name="Arachchi H.M."/>
            <person name="Berlin A.M."/>
            <person name="Chapman S.B."/>
            <person name="Goldberg J."/>
            <person name="Griggs A."/>
            <person name="Gujja S."/>
            <person name="Hansen M."/>
            <person name="Howarth C."/>
            <person name="Imamovic A."/>
            <person name="Larimer J."/>
            <person name="McCowan C."/>
            <person name="Montmayeur A."/>
            <person name="Murphy C."/>
            <person name="Neiman D."/>
            <person name="Pearson M."/>
            <person name="Priest M."/>
            <person name="Roberts A."/>
            <person name="Saif S."/>
            <person name="Shea T."/>
            <person name="Sisk P."/>
            <person name="Sykes S."/>
            <person name="Wortman J."/>
            <person name="Nusbaum C."/>
            <person name="Birren B."/>
        </authorList>
    </citation>
    <scope>NUCLEOTIDE SEQUENCE [LARGE SCALE GENOMIC DNA]</scope>
    <source>
        <strain evidence="2">race PST-78</strain>
    </source>
</reference>
<gene>
    <name evidence="1" type="ORF">PSTG_19310</name>
</gene>
<feature type="non-terminal residue" evidence="1">
    <location>
        <position position="153"/>
    </location>
</feature>
<name>A0A0L0UKN1_9BASI</name>
<accession>A0A0L0UKN1</accession>
<sequence>VQWRAAPIANFKLVLAGDIAGDITALRNDISNLNGAIGDPLISLNKKMIEAPFGEITFKGGEKTVTKNQIICTSIGSSVGVGAGSSNGNIYAPNALFVTALKEQLKNYGEFEIINDNQCVPTKALQDFEVQLNNSPYATSDFLLIVPGMNDAP</sequence>
<organism evidence="1 2">
    <name type="scientific">Puccinia striiformis f. sp. tritici PST-78</name>
    <dbReference type="NCBI Taxonomy" id="1165861"/>
    <lineage>
        <taxon>Eukaryota</taxon>
        <taxon>Fungi</taxon>
        <taxon>Dikarya</taxon>
        <taxon>Basidiomycota</taxon>
        <taxon>Pucciniomycotina</taxon>
        <taxon>Pucciniomycetes</taxon>
        <taxon>Pucciniales</taxon>
        <taxon>Pucciniaceae</taxon>
        <taxon>Puccinia</taxon>
    </lineage>
</organism>
<evidence type="ECO:0000313" key="2">
    <source>
        <dbReference type="Proteomes" id="UP000054564"/>
    </source>
</evidence>
<dbReference type="Proteomes" id="UP000054564">
    <property type="component" value="Unassembled WGS sequence"/>
</dbReference>
<feature type="non-terminal residue" evidence="1">
    <location>
        <position position="1"/>
    </location>
</feature>
<comment type="caution">
    <text evidence="1">The sequence shown here is derived from an EMBL/GenBank/DDBJ whole genome shotgun (WGS) entry which is preliminary data.</text>
</comment>
<dbReference type="AlphaFoldDB" id="A0A0L0UKN1"/>
<dbReference type="EMBL" id="AJIL01005917">
    <property type="protein sequence ID" value="KNE87309.1"/>
    <property type="molecule type" value="Genomic_DNA"/>
</dbReference>
<protein>
    <submittedName>
        <fullName evidence="1">Uncharacterized protein</fullName>
    </submittedName>
</protein>
<evidence type="ECO:0000313" key="1">
    <source>
        <dbReference type="EMBL" id="KNE87309.1"/>
    </source>
</evidence>